<dbReference type="PATRIC" id="fig|861450.3.peg.1741"/>
<dbReference type="Proteomes" id="UP000005481">
    <property type="component" value="Unassembled WGS sequence"/>
</dbReference>
<evidence type="ECO:0000313" key="4">
    <source>
        <dbReference type="Proteomes" id="UP000005481"/>
    </source>
</evidence>
<dbReference type="AlphaFoldDB" id="G9YJN3"/>
<dbReference type="GO" id="GO:0070567">
    <property type="term" value="F:cytidylyltransferase activity"/>
    <property type="evidence" value="ECO:0007669"/>
    <property type="project" value="InterPro"/>
</dbReference>
<dbReference type="Gene3D" id="3.90.550.10">
    <property type="entry name" value="Spore Coat Polysaccharide Biosynthesis Protein SpsA, Chain A"/>
    <property type="match status" value="1"/>
</dbReference>
<keyword evidence="2" id="KW-0548">Nucleotidyltransferase</keyword>
<organism evidence="3 4">
    <name type="scientific">Anaeroglobus geminatus F0357</name>
    <dbReference type="NCBI Taxonomy" id="861450"/>
    <lineage>
        <taxon>Bacteria</taxon>
        <taxon>Bacillati</taxon>
        <taxon>Bacillota</taxon>
        <taxon>Negativicutes</taxon>
        <taxon>Veillonellales</taxon>
        <taxon>Veillonellaceae</taxon>
        <taxon>Anaeroglobus</taxon>
    </lineage>
</organism>
<dbReference type="EMBL" id="AGCJ01000081">
    <property type="protein sequence ID" value="EHM38432.1"/>
    <property type="molecule type" value="Genomic_DNA"/>
</dbReference>
<sequence>MKVSVIVVAAGSGRRFGYERNKLFYPLCGKPVLNTRWPMSSRRNG</sequence>
<evidence type="ECO:0000256" key="1">
    <source>
        <dbReference type="ARBA" id="ARBA00022679"/>
    </source>
</evidence>
<gene>
    <name evidence="3" type="ORF">HMPREF0080_01886</name>
</gene>
<evidence type="ECO:0008006" key="5">
    <source>
        <dbReference type="Google" id="ProtNLM"/>
    </source>
</evidence>
<evidence type="ECO:0000313" key="3">
    <source>
        <dbReference type="EMBL" id="EHM38432.1"/>
    </source>
</evidence>
<accession>G9YJN3</accession>
<keyword evidence="4" id="KW-1185">Reference proteome</keyword>
<name>G9YJN3_9FIRM</name>
<dbReference type="eggNOG" id="COG1211">
    <property type="taxonomic scope" value="Bacteria"/>
</dbReference>
<protein>
    <recommendedName>
        <fullName evidence="5">MobA-like NTP transferase domain-containing protein</fullName>
    </recommendedName>
</protein>
<dbReference type="SUPFAM" id="SSF53448">
    <property type="entry name" value="Nucleotide-diphospho-sugar transferases"/>
    <property type="match status" value="1"/>
</dbReference>
<keyword evidence="1" id="KW-0808">Transferase</keyword>
<dbReference type="InterPro" id="IPR029044">
    <property type="entry name" value="Nucleotide-diphossugar_trans"/>
</dbReference>
<reference evidence="3 4" key="1">
    <citation type="submission" date="2011-08" db="EMBL/GenBank/DDBJ databases">
        <authorList>
            <person name="Weinstock G."/>
            <person name="Sodergren E."/>
            <person name="Clifton S."/>
            <person name="Fulton L."/>
            <person name="Fulton B."/>
            <person name="Courtney L."/>
            <person name="Fronick C."/>
            <person name="Harrison M."/>
            <person name="Strong C."/>
            <person name="Farmer C."/>
            <person name="Delahaunty K."/>
            <person name="Markovic C."/>
            <person name="Hall O."/>
            <person name="Minx P."/>
            <person name="Tomlinson C."/>
            <person name="Mitreva M."/>
            <person name="Hou S."/>
            <person name="Chen J."/>
            <person name="Wollam A."/>
            <person name="Pepin K.H."/>
            <person name="Johnson M."/>
            <person name="Bhonagiri V."/>
            <person name="Zhang X."/>
            <person name="Suruliraj S."/>
            <person name="Warren W."/>
            <person name="Chinwalla A."/>
            <person name="Mardis E.R."/>
            <person name="Wilson R.K."/>
        </authorList>
    </citation>
    <scope>NUCLEOTIDE SEQUENCE [LARGE SCALE GENOMIC DNA]</scope>
    <source>
        <strain evidence="3 4">F0357</strain>
    </source>
</reference>
<dbReference type="STRING" id="861450.HMPREF0080_01886"/>
<dbReference type="HOGENOM" id="CLU_3195386_0_0_9"/>
<comment type="caution">
    <text evidence="3">The sequence shown here is derived from an EMBL/GenBank/DDBJ whole genome shotgun (WGS) entry which is preliminary data.</text>
</comment>
<dbReference type="Pfam" id="PF01128">
    <property type="entry name" value="IspD"/>
    <property type="match status" value="1"/>
</dbReference>
<evidence type="ECO:0000256" key="2">
    <source>
        <dbReference type="ARBA" id="ARBA00022695"/>
    </source>
</evidence>
<dbReference type="InterPro" id="IPR034683">
    <property type="entry name" value="IspD/TarI"/>
</dbReference>
<proteinExistence type="predicted"/>